<accession>A0A9Q1L044</accession>
<feature type="compositionally biased region" description="Basic residues" evidence="6">
    <location>
        <begin position="29"/>
        <end position="40"/>
    </location>
</feature>
<feature type="compositionally biased region" description="Basic residues" evidence="6">
    <location>
        <begin position="9"/>
        <end position="18"/>
    </location>
</feature>
<evidence type="ECO:0000256" key="2">
    <source>
        <dbReference type="ARBA" id="ARBA00023015"/>
    </source>
</evidence>
<keyword evidence="2" id="KW-0805">Transcription regulation</keyword>
<reference evidence="8" key="1">
    <citation type="submission" date="2022-04" db="EMBL/GenBank/DDBJ databases">
        <title>Carnegiea gigantea Genome sequencing and assembly v2.</title>
        <authorList>
            <person name="Copetti D."/>
            <person name="Sanderson M.J."/>
            <person name="Burquez A."/>
            <person name="Wojciechowski M.F."/>
        </authorList>
    </citation>
    <scope>NUCLEOTIDE SEQUENCE</scope>
    <source>
        <strain evidence="8">SGP5-SGP5p</strain>
        <tissue evidence="8">Aerial part</tissue>
    </source>
</reference>
<keyword evidence="9" id="KW-1185">Reference proteome</keyword>
<evidence type="ECO:0000259" key="7">
    <source>
        <dbReference type="PROSITE" id="PS50066"/>
    </source>
</evidence>
<dbReference type="GO" id="GO:0005634">
    <property type="term" value="C:nucleus"/>
    <property type="evidence" value="ECO:0007669"/>
    <property type="project" value="UniProtKB-SubCell"/>
</dbReference>
<sequence length="168" mass="18284">MAAQDEYGKKKRGKRTKFPMRLISDPKQRHVSFSKRKKGLFGKCAASPPSSPARAPSRSPRLWSPSAARCSPSAIPTPMLSSTATRAAPASIPAIQGSSGGMIYKPSLEELRNQVIDKVIGASEIESGNSTDDDPISAYDYFSVDDLLELQQLGFGPLVHDHHQHCDY</sequence>
<comment type="caution">
    <text evidence="8">The sequence shown here is derived from an EMBL/GenBank/DDBJ whole genome shotgun (WGS) entry which is preliminary data.</text>
</comment>
<feature type="domain" description="MADS-box" evidence="7">
    <location>
        <begin position="13"/>
        <end position="43"/>
    </location>
</feature>
<evidence type="ECO:0000256" key="1">
    <source>
        <dbReference type="ARBA" id="ARBA00004123"/>
    </source>
</evidence>
<comment type="subcellular location">
    <subcellularLocation>
        <location evidence="1">Nucleus</location>
    </subcellularLocation>
</comment>
<keyword evidence="3" id="KW-0238">DNA-binding</keyword>
<dbReference type="InterPro" id="IPR002100">
    <property type="entry name" value="TF_MADSbox"/>
</dbReference>
<organism evidence="8 9">
    <name type="scientific">Carnegiea gigantea</name>
    <dbReference type="NCBI Taxonomy" id="171969"/>
    <lineage>
        <taxon>Eukaryota</taxon>
        <taxon>Viridiplantae</taxon>
        <taxon>Streptophyta</taxon>
        <taxon>Embryophyta</taxon>
        <taxon>Tracheophyta</taxon>
        <taxon>Spermatophyta</taxon>
        <taxon>Magnoliopsida</taxon>
        <taxon>eudicotyledons</taxon>
        <taxon>Gunneridae</taxon>
        <taxon>Pentapetalae</taxon>
        <taxon>Caryophyllales</taxon>
        <taxon>Cactineae</taxon>
        <taxon>Cactaceae</taxon>
        <taxon>Cactoideae</taxon>
        <taxon>Echinocereeae</taxon>
        <taxon>Carnegiea</taxon>
    </lineage>
</organism>
<dbReference type="Proteomes" id="UP001153076">
    <property type="component" value="Unassembled WGS sequence"/>
</dbReference>
<evidence type="ECO:0000313" key="9">
    <source>
        <dbReference type="Proteomes" id="UP001153076"/>
    </source>
</evidence>
<evidence type="ECO:0000256" key="6">
    <source>
        <dbReference type="SAM" id="MobiDB-lite"/>
    </source>
</evidence>
<dbReference type="GO" id="GO:0003677">
    <property type="term" value="F:DNA binding"/>
    <property type="evidence" value="ECO:0007669"/>
    <property type="project" value="UniProtKB-KW"/>
</dbReference>
<evidence type="ECO:0000256" key="3">
    <source>
        <dbReference type="ARBA" id="ARBA00023125"/>
    </source>
</evidence>
<dbReference type="GO" id="GO:0046983">
    <property type="term" value="F:protein dimerization activity"/>
    <property type="evidence" value="ECO:0007669"/>
    <property type="project" value="InterPro"/>
</dbReference>
<evidence type="ECO:0000256" key="5">
    <source>
        <dbReference type="ARBA" id="ARBA00023242"/>
    </source>
</evidence>
<proteinExistence type="predicted"/>
<gene>
    <name evidence="8" type="ORF">Cgig2_018316</name>
</gene>
<protein>
    <recommendedName>
        <fullName evidence="7">MADS-box domain-containing protein</fullName>
    </recommendedName>
</protein>
<name>A0A9Q1L044_9CARY</name>
<dbReference type="EMBL" id="JAKOGI010000008">
    <property type="protein sequence ID" value="KAJ8451682.1"/>
    <property type="molecule type" value="Genomic_DNA"/>
</dbReference>
<evidence type="ECO:0000256" key="4">
    <source>
        <dbReference type="ARBA" id="ARBA00023163"/>
    </source>
</evidence>
<dbReference type="Pfam" id="PF00319">
    <property type="entry name" value="SRF-TF"/>
    <property type="match status" value="1"/>
</dbReference>
<dbReference type="InterPro" id="IPR036879">
    <property type="entry name" value="TF_MADSbox_sf"/>
</dbReference>
<keyword evidence="4" id="KW-0804">Transcription</keyword>
<dbReference type="PROSITE" id="PS50066">
    <property type="entry name" value="MADS_BOX_2"/>
    <property type="match status" value="1"/>
</dbReference>
<keyword evidence="5" id="KW-0539">Nucleus</keyword>
<evidence type="ECO:0000313" key="8">
    <source>
        <dbReference type="EMBL" id="KAJ8451682.1"/>
    </source>
</evidence>
<dbReference type="AlphaFoldDB" id="A0A9Q1L044"/>
<feature type="region of interest" description="Disordered" evidence="6">
    <location>
        <begin position="1"/>
        <end position="87"/>
    </location>
</feature>
<feature type="compositionally biased region" description="Low complexity" evidence="6">
    <location>
        <begin position="45"/>
        <end position="69"/>
    </location>
</feature>
<dbReference type="SUPFAM" id="SSF55455">
    <property type="entry name" value="SRF-like"/>
    <property type="match status" value="1"/>
</dbReference>